<organism evidence="1 2">
    <name type="scientific">Actinomadura fibrosa</name>
    <dbReference type="NCBI Taxonomy" id="111802"/>
    <lineage>
        <taxon>Bacteria</taxon>
        <taxon>Bacillati</taxon>
        <taxon>Actinomycetota</taxon>
        <taxon>Actinomycetes</taxon>
        <taxon>Streptosporangiales</taxon>
        <taxon>Thermomonosporaceae</taxon>
        <taxon>Actinomadura</taxon>
    </lineage>
</organism>
<proteinExistence type="predicted"/>
<name>A0ABW2XFS0_9ACTN</name>
<evidence type="ECO:0000313" key="2">
    <source>
        <dbReference type="Proteomes" id="UP001597063"/>
    </source>
</evidence>
<reference evidence="2" key="1">
    <citation type="journal article" date="2019" name="Int. J. Syst. Evol. Microbiol.">
        <title>The Global Catalogue of Microorganisms (GCM) 10K type strain sequencing project: providing services to taxonomists for standard genome sequencing and annotation.</title>
        <authorList>
            <consortium name="The Broad Institute Genomics Platform"/>
            <consortium name="The Broad Institute Genome Sequencing Center for Infectious Disease"/>
            <person name="Wu L."/>
            <person name="Ma J."/>
        </authorList>
    </citation>
    <scope>NUCLEOTIDE SEQUENCE [LARGE SCALE GENOMIC DNA]</scope>
    <source>
        <strain evidence="2">JCM 9371</strain>
    </source>
</reference>
<sequence>MNDPEHARLQQQYPDWYIRRPPTMACFVATRLRPLTEREIFYGLHATLVEDTRERLSEALATQHEIEEAL</sequence>
<keyword evidence="2" id="KW-1185">Reference proteome</keyword>
<gene>
    <name evidence="1" type="ORF">ACFQZM_02050</name>
</gene>
<dbReference type="EMBL" id="JBHTGP010000001">
    <property type="protein sequence ID" value="MFD0683265.1"/>
    <property type="molecule type" value="Genomic_DNA"/>
</dbReference>
<protein>
    <submittedName>
        <fullName evidence="1">Uncharacterized protein</fullName>
    </submittedName>
</protein>
<comment type="caution">
    <text evidence="1">The sequence shown here is derived from an EMBL/GenBank/DDBJ whole genome shotgun (WGS) entry which is preliminary data.</text>
</comment>
<dbReference type="Proteomes" id="UP001597063">
    <property type="component" value="Unassembled WGS sequence"/>
</dbReference>
<dbReference type="RefSeq" id="WP_165502940.1">
    <property type="nucleotide sequence ID" value="NZ_CAACUY010000066.1"/>
</dbReference>
<accession>A0ABW2XFS0</accession>
<evidence type="ECO:0000313" key="1">
    <source>
        <dbReference type="EMBL" id="MFD0683265.1"/>
    </source>
</evidence>